<dbReference type="EMBL" id="QLNQ01000030">
    <property type="protein sequence ID" value="RCK55004.1"/>
    <property type="molecule type" value="Genomic_DNA"/>
</dbReference>
<accession>A0A367XMY1</accession>
<dbReference type="InterPro" id="IPR038235">
    <property type="entry name" value="RGI1_sf"/>
</dbReference>
<dbReference type="InterPro" id="IPR022554">
    <property type="entry name" value="RGI1"/>
</dbReference>
<gene>
    <name evidence="7" type="primary">RGI1_1</name>
    <name evidence="7" type="ORF">Cantr_04342</name>
</gene>
<sequence>MAGKKKSKSESLPLDLDNIKPLEKLQPVPKARSSSITSIESADEPGTMKQVLLPPTIREFDELEQFKAFVRDETWDNEFDYFHGRLHYYPPFVMKACHDNVEKIKPTVNKNSKKFRRDLQHHIQKHLIKDLEKCCGYELNFGKGEVVETDSKVTWKFKDETDHGFSKEEEDMYDRHWRLELDVSCTNDSAMVDVEYKSIPM</sequence>
<name>A0A367XMY1_9ASCO</name>
<dbReference type="Gene3D" id="3.40.1000.40">
    <property type="entry name" value="Respiratory growth induced protein 1"/>
    <property type="match status" value="1"/>
</dbReference>
<evidence type="ECO:0000256" key="3">
    <source>
        <dbReference type="ARBA" id="ARBA00009268"/>
    </source>
</evidence>
<reference evidence="7 8" key="1">
    <citation type="submission" date="2018-06" db="EMBL/GenBank/DDBJ databases">
        <title>Whole genome sequencing of Candida tropicalis (genome annotated by CSBL at Korea University).</title>
        <authorList>
            <person name="Ahn J."/>
        </authorList>
    </citation>
    <scope>NUCLEOTIDE SEQUENCE [LARGE SCALE GENOMIC DNA]</scope>
    <source>
        <strain evidence="7 8">ATCC 20962</strain>
    </source>
</reference>
<dbReference type="STRING" id="5486.A0A367XMY1"/>
<dbReference type="AlphaFoldDB" id="A0A367XMY1"/>
<dbReference type="GO" id="GO:0006112">
    <property type="term" value="P:energy reserve metabolic process"/>
    <property type="evidence" value="ECO:0007669"/>
    <property type="project" value="InterPro"/>
</dbReference>
<evidence type="ECO:0000256" key="1">
    <source>
        <dbReference type="ARBA" id="ARBA00003033"/>
    </source>
</evidence>
<evidence type="ECO:0000313" key="8">
    <source>
        <dbReference type="Proteomes" id="UP000253472"/>
    </source>
</evidence>
<protein>
    <recommendedName>
        <fullName evidence="4">Respiratory growth induced protein 1</fullName>
    </recommendedName>
</protein>
<comment type="subcellular location">
    <subcellularLocation>
        <location evidence="2">Cell membrane</location>
        <topology evidence="2">Peripheral membrane protein</topology>
    </subcellularLocation>
</comment>
<feature type="region of interest" description="Disordered" evidence="6">
    <location>
        <begin position="23"/>
        <end position="44"/>
    </location>
</feature>
<dbReference type="Proteomes" id="UP000253472">
    <property type="component" value="Unassembled WGS sequence"/>
</dbReference>
<evidence type="ECO:0000256" key="2">
    <source>
        <dbReference type="ARBA" id="ARBA00004202"/>
    </source>
</evidence>
<evidence type="ECO:0000256" key="6">
    <source>
        <dbReference type="SAM" id="MobiDB-lite"/>
    </source>
</evidence>
<comment type="caution">
    <text evidence="7">The sequence shown here is derived from an EMBL/GenBank/DDBJ whole genome shotgun (WGS) entry which is preliminary data.</text>
</comment>
<evidence type="ECO:0000256" key="4">
    <source>
        <dbReference type="ARBA" id="ARBA00021474"/>
    </source>
</evidence>
<proteinExistence type="inferred from homology"/>
<evidence type="ECO:0000313" key="7">
    <source>
        <dbReference type="EMBL" id="RCK55004.1"/>
    </source>
</evidence>
<dbReference type="Pfam" id="PF10843">
    <property type="entry name" value="RGI1"/>
    <property type="match status" value="1"/>
</dbReference>
<keyword evidence="5" id="KW-1003">Cell membrane</keyword>
<organism evidence="7 8">
    <name type="scientific">Candida viswanathii</name>
    <dbReference type="NCBI Taxonomy" id="5486"/>
    <lineage>
        <taxon>Eukaryota</taxon>
        <taxon>Fungi</taxon>
        <taxon>Dikarya</taxon>
        <taxon>Ascomycota</taxon>
        <taxon>Saccharomycotina</taxon>
        <taxon>Pichiomycetes</taxon>
        <taxon>Debaryomycetaceae</taxon>
        <taxon>Candida/Lodderomyces clade</taxon>
        <taxon>Candida</taxon>
    </lineage>
</organism>
<keyword evidence="8" id="KW-1185">Reference proteome</keyword>
<keyword evidence="5" id="KW-0472">Membrane</keyword>
<comment type="similarity">
    <text evidence="3">Belongs to the RGI1 family.</text>
</comment>
<comment type="function">
    <text evidence="1">Involved in the control of energetic metabolism and significantly contribute to cell fitness, especially under respiratory growth conditions.</text>
</comment>
<dbReference type="GO" id="GO:0005886">
    <property type="term" value="C:plasma membrane"/>
    <property type="evidence" value="ECO:0007669"/>
    <property type="project" value="UniProtKB-SubCell"/>
</dbReference>
<evidence type="ECO:0000256" key="5">
    <source>
        <dbReference type="ARBA" id="ARBA00022475"/>
    </source>
</evidence>
<dbReference type="OrthoDB" id="4082176at2759"/>